<feature type="transmembrane region" description="Helical" evidence="6">
    <location>
        <begin position="188"/>
        <end position="208"/>
    </location>
</feature>
<feature type="transmembrane region" description="Helical" evidence="6">
    <location>
        <begin position="65"/>
        <end position="86"/>
    </location>
</feature>
<evidence type="ECO:0000313" key="8">
    <source>
        <dbReference type="Proteomes" id="UP001480595"/>
    </source>
</evidence>
<feature type="transmembrane region" description="Helical" evidence="6">
    <location>
        <begin position="355"/>
        <end position="374"/>
    </location>
</feature>
<dbReference type="Gene3D" id="1.20.1250.20">
    <property type="entry name" value="MFS general substrate transporter like domains"/>
    <property type="match status" value="2"/>
</dbReference>
<evidence type="ECO:0000256" key="3">
    <source>
        <dbReference type="ARBA" id="ARBA00022989"/>
    </source>
</evidence>
<gene>
    <name evidence="7" type="ORF">PG994_006226</name>
</gene>
<protein>
    <recommendedName>
        <fullName evidence="9">MFS transporter</fullName>
    </recommendedName>
</protein>
<evidence type="ECO:0000256" key="2">
    <source>
        <dbReference type="ARBA" id="ARBA00022692"/>
    </source>
</evidence>
<reference evidence="7 8" key="1">
    <citation type="submission" date="2023-01" db="EMBL/GenBank/DDBJ databases">
        <title>Analysis of 21 Apiospora genomes using comparative genomics revels a genus with tremendous synthesis potential of carbohydrate active enzymes and secondary metabolites.</title>
        <authorList>
            <person name="Sorensen T."/>
        </authorList>
    </citation>
    <scope>NUCLEOTIDE SEQUENCE [LARGE SCALE GENOMIC DNA]</scope>
    <source>
        <strain evidence="7 8">CBS 135458</strain>
    </source>
</reference>
<feature type="compositionally biased region" description="Low complexity" evidence="5">
    <location>
        <begin position="27"/>
        <end position="36"/>
    </location>
</feature>
<feature type="transmembrane region" description="Helical" evidence="6">
    <location>
        <begin position="492"/>
        <end position="514"/>
    </location>
</feature>
<comment type="subcellular location">
    <subcellularLocation>
        <location evidence="1">Membrane</location>
        <topology evidence="1">Multi-pass membrane protein</topology>
    </subcellularLocation>
</comment>
<keyword evidence="4 6" id="KW-0472">Membrane</keyword>
<evidence type="ECO:0000256" key="5">
    <source>
        <dbReference type="SAM" id="MobiDB-lite"/>
    </source>
</evidence>
<feature type="transmembrane region" description="Helical" evidence="6">
    <location>
        <begin position="133"/>
        <end position="152"/>
    </location>
</feature>
<keyword evidence="2 6" id="KW-0812">Transmembrane</keyword>
<feature type="transmembrane region" description="Helical" evidence="6">
    <location>
        <begin position="417"/>
        <end position="440"/>
    </location>
</feature>
<sequence>MGEIQPASAQRAVNHHHHFVWSKTEPGSTTGTGSSTTREKQHAGGAMTGQEGETEVVDWKPTRRFLLAFISLQLVVSAVCLEVTALPTALPIMSAQLGATALQAFWAGTSYMPASTVVQPPVASMSHILGRRIGLGGGGLMVLAEILISDLLSLAHRGIWFIINSIVWCVGTAAGPLVGAAFAQYVRWIFWINLPIVGLAMIFVTLFLKLETFPGHILEKLGRFDWLGATLFSVSSAGFLLGITTGGVMFAWGSYQVLIPLLIGLGGILAFIYWEFRFATEPILEKRMFATFTATSTYVGCMLQGLLNTASICFLGVKTYSPIMSAVGLLPVTIHLSWTSSASGYTVGRVQRYRWSLWLGWILLTVGCGILMLLGPDTSVVRWVFVQTPLGIGTGILFTPQILCIQASTEPQFNGHAAAFFSFIRVFGSAIGVAVSGVIFQNAFRQELENTPQFAGVAEEYSRDATLIVEVIKDMDVGSTSRSLMIHAYSELLGAIWITLLAFSATGLLLSFTVKGYSMSQEHITKQKLVQGEKAPEAMAERGVLE</sequence>
<evidence type="ECO:0000313" key="7">
    <source>
        <dbReference type="EMBL" id="KAK8069610.1"/>
    </source>
</evidence>
<dbReference type="Proteomes" id="UP001480595">
    <property type="component" value="Unassembled WGS sequence"/>
</dbReference>
<dbReference type="SUPFAM" id="SSF103473">
    <property type="entry name" value="MFS general substrate transporter"/>
    <property type="match status" value="2"/>
</dbReference>
<keyword evidence="8" id="KW-1185">Reference proteome</keyword>
<dbReference type="EMBL" id="JAQQWL010000006">
    <property type="protein sequence ID" value="KAK8069610.1"/>
    <property type="molecule type" value="Genomic_DNA"/>
</dbReference>
<dbReference type="GeneID" id="92090698"/>
<evidence type="ECO:0008006" key="9">
    <source>
        <dbReference type="Google" id="ProtNLM"/>
    </source>
</evidence>
<dbReference type="InterPro" id="IPR011701">
    <property type="entry name" value="MFS"/>
</dbReference>
<feature type="region of interest" description="Disordered" evidence="5">
    <location>
        <begin position="1"/>
        <end position="55"/>
    </location>
</feature>
<proteinExistence type="predicted"/>
<feature type="transmembrane region" description="Helical" evidence="6">
    <location>
        <begin position="297"/>
        <end position="317"/>
    </location>
</feature>
<comment type="caution">
    <text evidence="7">The sequence shown here is derived from an EMBL/GenBank/DDBJ whole genome shotgun (WGS) entry which is preliminary data.</text>
</comment>
<dbReference type="PANTHER" id="PTHR23501">
    <property type="entry name" value="MAJOR FACILITATOR SUPERFAMILY"/>
    <property type="match status" value="1"/>
</dbReference>
<evidence type="ECO:0000256" key="1">
    <source>
        <dbReference type="ARBA" id="ARBA00004141"/>
    </source>
</evidence>
<dbReference type="Pfam" id="PF07690">
    <property type="entry name" value="MFS_1"/>
    <property type="match status" value="1"/>
</dbReference>
<accession>A0ABR1VEG1</accession>
<feature type="transmembrane region" description="Helical" evidence="6">
    <location>
        <begin position="380"/>
        <end position="405"/>
    </location>
</feature>
<feature type="transmembrane region" description="Helical" evidence="6">
    <location>
        <begin position="159"/>
        <end position="182"/>
    </location>
</feature>
<evidence type="ECO:0000256" key="6">
    <source>
        <dbReference type="SAM" id="Phobius"/>
    </source>
</evidence>
<keyword evidence="3 6" id="KW-1133">Transmembrane helix</keyword>
<name>A0ABR1VEG1_9PEZI</name>
<dbReference type="PANTHER" id="PTHR23501:SF59">
    <property type="entry name" value="MAJOR FACILITATOR SUPERFAMILY (MFS) PROFILE DOMAIN-CONTAINING PROTEIN-RELATED"/>
    <property type="match status" value="1"/>
</dbReference>
<organism evidence="7 8">
    <name type="scientific">Apiospora phragmitis</name>
    <dbReference type="NCBI Taxonomy" id="2905665"/>
    <lineage>
        <taxon>Eukaryota</taxon>
        <taxon>Fungi</taxon>
        <taxon>Dikarya</taxon>
        <taxon>Ascomycota</taxon>
        <taxon>Pezizomycotina</taxon>
        <taxon>Sordariomycetes</taxon>
        <taxon>Xylariomycetidae</taxon>
        <taxon>Amphisphaeriales</taxon>
        <taxon>Apiosporaceae</taxon>
        <taxon>Apiospora</taxon>
    </lineage>
</organism>
<feature type="transmembrane region" description="Helical" evidence="6">
    <location>
        <begin position="323"/>
        <end position="343"/>
    </location>
</feature>
<dbReference type="InterPro" id="IPR036259">
    <property type="entry name" value="MFS_trans_sf"/>
</dbReference>
<feature type="transmembrane region" description="Helical" evidence="6">
    <location>
        <begin position="258"/>
        <end position="276"/>
    </location>
</feature>
<feature type="transmembrane region" description="Helical" evidence="6">
    <location>
        <begin position="229"/>
        <end position="252"/>
    </location>
</feature>
<evidence type="ECO:0000256" key="4">
    <source>
        <dbReference type="ARBA" id="ARBA00023136"/>
    </source>
</evidence>
<dbReference type="RefSeq" id="XP_066716904.1">
    <property type="nucleotide sequence ID" value="XM_066857635.1"/>
</dbReference>